<organism evidence="1 2">
    <name type="scientific">Psychroserpens luteus</name>
    <dbReference type="NCBI Taxonomy" id="1434066"/>
    <lineage>
        <taxon>Bacteria</taxon>
        <taxon>Pseudomonadati</taxon>
        <taxon>Bacteroidota</taxon>
        <taxon>Flavobacteriia</taxon>
        <taxon>Flavobacteriales</taxon>
        <taxon>Flavobacteriaceae</taxon>
        <taxon>Psychroserpens</taxon>
    </lineage>
</organism>
<dbReference type="RefSeq" id="WP_194508436.1">
    <property type="nucleotide sequence ID" value="NZ_JADILU010000005.1"/>
</dbReference>
<evidence type="ECO:0000313" key="2">
    <source>
        <dbReference type="Proteomes" id="UP001597548"/>
    </source>
</evidence>
<accession>A0ABW5ZR66</accession>
<name>A0ABW5ZR66_9FLAO</name>
<sequence length="121" mass="14409">MKTDAYLKKVNKNKDIIINLSLSIQKKFNQSASKYLVIEPSDIALENQKSIELLNELDINSIYLWREKEVNNDSIIIYSTDYNPFFGNRKSITYCYGNCKMSEDYIKVTDRIYYRKHKKQF</sequence>
<comment type="caution">
    <text evidence="1">The sequence shown here is derived from an EMBL/GenBank/DDBJ whole genome shotgun (WGS) entry which is preliminary data.</text>
</comment>
<protein>
    <submittedName>
        <fullName evidence="1">Uncharacterized protein</fullName>
    </submittedName>
</protein>
<gene>
    <name evidence="1" type="ORF">ACFS29_04740</name>
</gene>
<proteinExistence type="predicted"/>
<evidence type="ECO:0000313" key="1">
    <source>
        <dbReference type="EMBL" id="MFD2914935.1"/>
    </source>
</evidence>
<keyword evidence="2" id="KW-1185">Reference proteome</keyword>
<dbReference type="Proteomes" id="UP001597548">
    <property type="component" value="Unassembled WGS sequence"/>
</dbReference>
<reference evidence="2" key="1">
    <citation type="journal article" date="2019" name="Int. J. Syst. Evol. Microbiol.">
        <title>The Global Catalogue of Microorganisms (GCM) 10K type strain sequencing project: providing services to taxonomists for standard genome sequencing and annotation.</title>
        <authorList>
            <consortium name="The Broad Institute Genomics Platform"/>
            <consortium name="The Broad Institute Genome Sequencing Center for Infectious Disease"/>
            <person name="Wu L."/>
            <person name="Ma J."/>
        </authorList>
    </citation>
    <scope>NUCLEOTIDE SEQUENCE [LARGE SCALE GENOMIC DNA]</scope>
    <source>
        <strain evidence="2">KCTC 32514</strain>
    </source>
</reference>
<dbReference type="EMBL" id="JBHUOS010000002">
    <property type="protein sequence ID" value="MFD2914935.1"/>
    <property type="molecule type" value="Genomic_DNA"/>
</dbReference>